<reference evidence="3" key="1">
    <citation type="submission" date="2021-02" db="EMBL/GenBank/DDBJ databases">
        <title>First Annotated Genome of the Yellow-green Alga Tribonema minus.</title>
        <authorList>
            <person name="Mahan K.M."/>
        </authorList>
    </citation>
    <scope>NUCLEOTIDE SEQUENCE</scope>
    <source>
        <strain evidence="3">UTEX B ZZ1240</strain>
    </source>
</reference>
<evidence type="ECO:0000256" key="2">
    <source>
        <dbReference type="SAM" id="SignalP"/>
    </source>
</evidence>
<accession>A0A836CN74</accession>
<dbReference type="Proteomes" id="UP000664859">
    <property type="component" value="Unassembled WGS sequence"/>
</dbReference>
<keyword evidence="1" id="KW-0472">Membrane</keyword>
<keyword evidence="2" id="KW-0732">Signal</keyword>
<dbReference type="EMBL" id="JAFCMP010000003">
    <property type="protein sequence ID" value="KAG5192627.1"/>
    <property type="molecule type" value="Genomic_DNA"/>
</dbReference>
<protein>
    <submittedName>
        <fullName evidence="3">Uncharacterized protein</fullName>
    </submittedName>
</protein>
<keyword evidence="4" id="KW-1185">Reference proteome</keyword>
<evidence type="ECO:0000313" key="4">
    <source>
        <dbReference type="Proteomes" id="UP000664859"/>
    </source>
</evidence>
<feature type="signal peptide" evidence="2">
    <location>
        <begin position="1"/>
        <end position="19"/>
    </location>
</feature>
<dbReference type="AlphaFoldDB" id="A0A836CN74"/>
<dbReference type="OrthoDB" id="196545at2759"/>
<proteinExistence type="predicted"/>
<keyword evidence="1" id="KW-0812">Transmembrane</keyword>
<feature type="transmembrane region" description="Helical" evidence="1">
    <location>
        <begin position="96"/>
        <end position="119"/>
    </location>
</feature>
<sequence>MMKGLFCVVAAAFLATAFGFQGAFVARPAAAAALTRPAARLNTGAFSCAARRQRLSMQFGGSDEDKPKITREAEPEDFFATNLDKASTEEKLKDPLLLISFGWLGLMAVAATAFILIGVQ</sequence>
<gene>
    <name evidence="3" type="ORF">JKP88DRAFT_229766</name>
</gene>
<keyword evidence="1" id="KW-1133">Transmembrane helix</keyword>
<evidence type="ECO:0000313" key="3">
    <source>
        <dbReference type="EMBL" id="KAG5192627.1"/>
    </source>
</evidence>
<name>A0A836CN74_9STRA</name>
<organism evidence="3 4">
    <name type="scientific">Tribonema minus</name>
    <dbReference type="NCBI Taxonomy" id="303371"/>
    <lineage>
        <taxon>Eukaryota</taxon>
        <taxon>Sar</taxon>
        <taxon>Stramenopiles</taxon>
        <taxon>Ochrophyta</taxon>
        <taxon>PX clade</taxon>
        <taxon>Xanthophyceae</taxon>
        <taxon>Tribonematales</taxon>
        <taxon>Tribonemataceae</taxon>
        <taxon>Tribonema</taxon>
    </lineage>
</organism>
<comment type="caution">
    <text evidence="3">The sequence shown here is derived from an EMBL/GenBank/DDBJ whole genome shotgun (WGS) entry which is preliminary data.</text>
</comment>
<feature type="chain" id="PRO_5032482977" evidence="2">
    <location>
        <begin position="20"/>
        <end position="120"/>
    </location>
</feature>
<evidence type="ECO:0000256" key="1">
    <source>
        <dbReference type="SAM" id="Phobius"/>
    </source>
</evidence>